<feature type="transmembrane region" description="Helical" evidence="1">
    <location>
        <begin position="103"/>
        <end position="120"/>
    </location>
</feature>
<dbReference type="EMBL" id="BAAANK010000003">
    <property type="protein sequence ID" value="GAA1830164.1"/>
    <property type="molecule type" value="Genomic_DNA"/>
</dbReference>
<keyword evidence="1" id="KW-0472">Membrane</keyword>
<evidence type="ECO:0000313" key="3">
    <source>
        <dbReference type="Proteomes" id="UP001501746"/>
    </source>
</evidence>
<accession>A0ABP4YY02</accession>
<proteinExistence type="predicted"/>
<name>A0ABP4YY02_9MICO</name>
<feature type="transmembrane region" description="Helical" evidence="1">
    <location>
        <begin position="77"/>
        <end position="96"/>
    </location>
</feature>
<protein>
    <recommendedName>
        <fullName evidence="4">DUF1304 family protein</fullName>
    </recommendedName>
</protein>
<organism evidence="2 3">
    <name type="scientific">Agromyces salentinus</name>
    <dbReference type="NCBI Taxonomy" id="269421"/>
    <lineage>
        <taxon>Bacteria</taxon>
        <taxon>Bacillati</taxon>
        <taxon>Actinomycetota</taxon>
        <taxon>Actinomycetes</taxon>
        <taxon>Micrococcales</taxon>
        <taxon>Microbacteriaceae</taxon>
        <taxon>Agromyces</taxon>
    </lineage>
</organism>
<feature type="transmembrane region" description="Helical" evidence="1">
    <location>
        <begin position="6"/>
        <end position="29"/>
    </location>
</feature>
<dbReference type="Proteomes" id="UP001501746">
    <property type="component" value="Unassembled WGS sequence"/>
</dbReference>
<keyword evidence="3" id="KW-1185">Reference proteome</keyword>
<evidence type="ECO:0008006" key="4">
    <source>
        <dbReference type="Google" id="ProtNLM"/>
    </source>
</evidence>
<comment type="caution">
    <text evidence="2">The sequence shown here is derived from an EMBL/GenBank/DDBJ whole genome shotgun (WGS) entry which is preliminary data.</text>
</comment>
<dbReference type="RefSeq" id="WP_157428825.1">
    <property type="nucleotide sequence ID" value="NZ_BAAANK010000003.1"/>
</dbReference>
<sequence>MLLVAGVLMVLLGIGHSILGERFVVGWLLERDELPPMSGGRAIAAGTIRFAWHVTSMLAIAIGVALALFGFGASPEAIVGSIGGMLVLCAVLPAVYTRWRHPSWLIFALSGTLCLVWAFIGA</sequence>
<keyword evidence="1" id="KW-1133">Transmembrane helix</keyword>
<feature type="transmembrane region" description="Helical" evidence="1">
    <location>
        <begin position="50"/>
        <end position="71"/>
    </location>
</feature>
<evidence type="ECO:0000313" key="2">
    <source>
        <dbReference type="EMBL" id="GAA1830164.1"/>
    </source>
</evidence>
<reference evidence="3" key="1">
    <citation type="journal article" date="2019" name="Int. J. Syst. Evol. Microbiol.">
        <title>The Global Catalogue of Microorganisms (GCM) 10K type strain sequencing project: providing services to taxonomists for standard genome sequencing and annotation.</title>
        <authorList>
            <consortium name="The Broad Institute Genomics Platform"/>
            <consortium name="The Broad Institute Genome Sequencing Center for Infectious Disease"/>
            <person name="Wu L."/>
            <person name="Ma J."/>
        </authorList>
    </citation>
    <scope>NUCLEOTIDE SEQUENCE [LARGE SCALE GENOMIC DNA]</scope>
    <source>
        <strain evidence="3">JCM 14323</strain>
    </source>
</reference>
<evidence type="ECO:0000256" key="1">
    <source>
        <dbReference type="SAM" id="Phobius"/>
    </source>
</evidence>
<gene>
    <name evidence="2" type="ORF">GCM10009750_12440</name>
</gene>
<keyword evidence="1" id="KW-0812">Transmembrane</keyword>